<keyword evidence="6" id="KW-0863">Zinc-finger</keyword>
<dbReference type="InterPro" id="IPR001650">
    <property type="entry name" value="Helicase_C-like"/>
</dbReference>
<dbReference type="InterPro" id="IPR038718">
    <property type="entry name" value="SNF2-like_sf"/>
</dbReference>
<evidence type="ECO:0000313" key="13">
    <source>
        <dbReference type="Proteomes" id="UP000664521"/>
    </source>
</evidence>
<dbReference type="PROSITE" id="PS50089">
    <property type="entry name" value="ZF_RING_2"/>
    <property type="match status" value="1"/>
</dbReference>
<feature type="compositionally biased region" description="Polar residues" evidence="8">
    <location>
        <begin position="213"/>
        <end position="225"/>
    </location>
</feature>
<dbReference type="SUPFAM" id="SSF52540">
    <property type="entry name" value="P-loop containing nucleoside triphosphate hydrolases"/>
    <property type="match status" value="2"/>
</dbReference>
<organism evidence="12 13">
    <name type="scientific">Heterodermia speciosa</name>
    <dbReference type="NCBI Taxonomy" id="116794"/>
    <lineage>
        <taxon>Eukaryota</taxon>
        <taxon>Fungi</taxon>
        <taxon>Dikarya</taxon>
        <taxon>Ascomycota</taxon>
        <taxon>Pezizomycotina</taxon>
        <taxon>Lecanoromycetes</taxon>
        <taxon>OSLEUM clade</taxon>
        <taxon>Lecanoromycetidae</taxon>
        <taxon>Caliciales</taxon>
        <taxon>Physciaceae</taxon>
        <taxon>Heterodermia</taxon>
    </lineage>
</organism>
<dbReference type="PROSITE" id="PS51194">
    <property type="entry name" value="HELICASE_CTER"/>
    <property type="match status" value="1"/>
</dbReference>
<evidence type="ECO:0000256" key="7">
    <source>
        <dbReference type="SAM" id="Coils"/>
    </source>
</evidence>
<dbReference type="Pfam" id="PF00271">
    <property type="entry name" value="Helicase_C"/>
    <property type="match status" value="1"/>
</dbReference>
<feature type="region of interest" description="Disordered" evidence="8">
    <location>
        <begin position="1037"/>
        <end position="1160"/>
    </location>
</feature>
<dbReference type="GO" id="GO:0016787">
    <property type="term" value="F:hydrolase activity"/>
    <property type="evidence" value="ECO:0007669"/>
    <property type="project" value="UniProtKB-KW"/>
</dbReference>
<protein>
    <submittedName>
        <fullName evidence="12">Uncharacterized protein</fullName>
    </submittedName>
</protein>
<dbReference type="SMART" id="SM00184">
    <property type="entry name" value="RING"/>
    <property type="match status" value="1"/>
</dbReference>
<dbReference type="InterPro" id="IPR050628">
    <property type="entry name" value="SNF2_RAD54_helicase_TF"/>
</dbReference>
<feature type="region of interest" description="Disordered" evidence="8">
    <location>
        <begin position="264"/>
        <end position="289"/>
    </location>
</feature>
<evidence type="ECO:0000259" key="11">
    <source>
        <dbReference type="PROSITE" id="PS51194"/>
    </source>
</evidence>
<dbReference type="OrthoDB" id="423559at2759"/>
<comment type="caution">
    <text evidence="12">The sequence shown here is derived from an EMBL/GenBank/DDBJ whole genome shotgun (WGS) entry which is preliminary data.</text>
</comment>
<dbReference type="InterPro" id="IPR049730">
    <property type="entry name" value="SNF2/RAD54-like_C"/>
</dbReference>
<feature type="compositionally biased region" description="Acidic residues" evidence="8">
    <location>
        <begin position="1057"/>
        <end position="1079"/>
    </location>
</feature>
<evidence type="ECO:0000256" key="8">
    <source>
        <dbReference type="SAM" id="MobiDB-lite"/>
    </source>
</evidence>
<dbReference type="CDD" id="cd22249">
    <property type="entry name" value="UDM1_RNF168_RNF169-like"/>
    <property type="match status" value="1"/>
</dbReference>
<feature type="compositionally biased region" description="Basic and acidic residues" evidence="8">
    <location>
        <begin position="428"/>
        <end position="448"/>
    </location>
</feature>
<dbReference type="SMART" id="SM00490">
    <property type="entry name" value="HELICc"/>
    <property type="match status" value="1"/>
</dbReference>
<dbReference type="PANTHER" id="PTHR45626">
    <property type="entry name" value="TRANSCRIPTION TERMINATION FACTOR 2-RELATED"/>
    <property type="match status" value="1"/>
</dbReference>
<evidence type="ECO:0000256" key="3">
    <source>
        <dbReference type="ARBA" id="ARBA00022801"/>
    </source>
</evidence>
<dbReference type="InterPro" id="IPR001841">
    <property type="entry name" value="Znf_RING"/>
</dbReference>
<dbReference type="Proteomes" id="UP000664521">
    <property type="component" value="Unassembled WGS sequence"/>
</dbReference>
<keyword evidence="5" id="KW-0067">ATP-binding</keyword>
<feature type="compositionally biased region" description="Low complexity" evidence="8">
    <location>
        <begin position="307"/>
        <end position="322"/>
    </location>
</feature>
<feature type="compositionally biased region" description="Basic residues" evidence="8">
    <location>
        <begin position="1124"/>
        <end position="1139"/>
    </location>
</feature>
<feature type="coiled-coil region" evidence="7">
    <location>
        <begin position="22"/>
        <end position="82"/>
    </location>
</feature>
<keyword evidence="6" id="KW-0862">Zinc</keyword>
<dbReference type="GO" id="GO:0005634">
    <property type="term" value="C:nucleus"/>
    <property type="evidence" value="ECO:0007669"/>
    <property type="project" value="TreeGrafter"/>
</dbReference>
<dbReference type="GO" id="GO:0008094">
    <property type="term" value="F:ATP-dependent activity, acting on DNA"/>
    <property type="evidence" value="ECO:0007669"/>
    <property type="project" value="TreeGrafter"/>
</dbReference>
<feature type="region of interest" description="Disordered" evidence="8">
    <location>
        <begin position="304"/>
        <end position="363"/>
    </location>
</feature>
<evidence type="ECO:0000313" key="12">
    <source>
        <dbReference type="EMBL" id="CAF9912908.1"/>
    </source>
</evidence>
<dbReference type="SUPFAM" id="SSF57850">
    <property type="entry name" value="RING/U-box"/>
    <property type="match status" value="1"/>
</dbReference>
<feature type="compositionally biased region" description="Polar residues" evidence="8">
    <location>
        <begin position="179"/>
        <end position="203"/>
    </location>
</feature>
<dbReference type="GO" id="GO:0004386">
    <property type="term" value="F:helicase activity"/>
    <property type="evidence" value="ECO:0007669"/>
    <property type="project" value="UniProtKB-KW"/>
</dbReference>
<gene>
    <name evidence="12" type="ORF">HETSPECPRED_001240</name>
</gene>
<feature type="compositionally biased region" description="Acidic residues" evidence="8">
    <location>
        <begin position="1088"/>
        <end position="1105"/>
    </location>
</feature>
<feature type="domain" description="Helicase ATP-binding" evidence="10">
    <location>
        <begin position="613"/>
        <end position="804"/>
    </location>
</feature>
<keyword evidence="7" id="KW-0175">Coiled coil</keyword>
<dbReference type="InterPro" id="IPR013083">
    <property type="entry name" value="Znf_RING/FYVE/PHD"/>
</dbReference>
<comment type="similarity">
    <text evidence="1">Belongs to the SNF2/RAD54 helicase family.</text>
</comment>
<dbReference type="Gene3D" id="3.40.50.300">
    <property type="entry name" value="P-loop containing nucleotide triphosphate hydrolases"/>
    <property type="match status" value="1"/>
</dbReference>
<dbReference type="GO" id="GO:0005737">
    <property type="term" value="C:cytoplasm"/>
    <property type="evidence" value="ECO:0007669"/>
    <property type="project" value="TreeGrafter"/>
</dbReference>
<dbReference type="EMBL" id="CAJPDS010000012">
    <property type="protein sequence ID" value="CAF9912908.1"/>
    <property type="molecule type" value="Genomic_DNA"/>
</dbReference>
<feature type="region of interest" description="Disordered" evidence="8">
    <location>
        <begin position="153"/>
        <end position="242"/>
    </location>
</feature>
<dbReference type="GO" id="GO:0005524">
    <property type="term" value="F:ATP binding"/>
    <property type="evidence" value="ECO:0007669"/>
    <property type="project" value="UniProtKB-KW"/>
</dbReference>
<evidence type="ECO:0000259" key="10">
    <source>
        <dbReference type="PROSITE" id="PS51192"/>
    </source>
</evidence>
<dbReference type="SMART" id="SM00487">
    <property type="entry name" value="DEXDc"/>
    <property type="match status" value="1"/>
</dbReference>
<keyword evidence="3" id="KW-0378">Hydrolase</keyword>
<keyword evidence="6" id="KW-0479">Metal-binding</keyword>
<dbReference type="Pfam" id="PF13923">
    <property type="entry name" value="zf-C3HC4_2"/>
    <property type="match status" value="1"/>
</dbReference>
<name>A0A8H3IC28_9LECA</name>
<keyword evidence="13" id="KW-1185">Reference proteome</keyword>
<proteinExistence type="inferred from homology"/>
<dbReference type="InterPro" id="IPR000330">
    <property type="entry name" value="SNF2_N"/>
</dbReference>
<evidence type="ECO:0000256" key="5">
    <source>
        <dbReference type="ARBA" id="ARBA00022840"/>
    </source>
</evidence>
<dbReference type="Gene3D" id="3.30.40.10">
    <property type="entry name" value="Zinc/RING finger domain, C3HC4 (zinc finger)"/>
    <property type="match status" value="1"/>
</dbReference>
<evidence type="ECO:0000256" key="2">
    <source>
        <dbReference type="ARBA" id="ARBA00022741"/>
    </source>
</evidence>
<dbReference type="CDD" id="cd18793">
    <property type="entry name" value="SF2_C_SNF"/>
    <property type="match status" value="1"/>
</dbReference>
<dbReference type="PROSITE" id="PS51192">
    <property type="entry name" value="HELICASE_ATP_BIND_1"/>
    <property type="match status" value="1"/>
</dbReference>
<evidence type="ECO:0000259" key="9">
    <source>
        <dbReference type="PROSITE" id="PS50089"/>
    </source>
</evidence>
<dbReference type="InterPro" id="IPR014001">
    <property type="entry name" value="Helicase_ATP-bd"/>
</dbReference>
<dbReference type="InterPro" id="IPR027417">
    <property type="entry name" value="P-loop_NTPase"/>
</dbReference>
<dbReference type="GO" id="GO:0000724">
    <property type="term" value="P:double-strand break repair via homologous recombination"/>
    <property type="evidence" value="ECO:0007669"/>
    <property type="project" value="TreeGrafter"/>
</dbReference>
<feature type="domain" description="Helicase C-terminal" evidence="11">
    <location>
        <begin position="1188"/>
        <end position="1343"/>
    </location>
</feature>
<evidence type="ECO:0000256" key="4">
    <source>
        <dbReference type="ARBA" id="ARBA00022806"/>
    </source>
</evidence>
<keyword evidence="4" id="KW-0347">Helicase</keyword>
<dbReference type="Pfam" id="PF00176">
    <property type="entry name" value="SNF2-rel_dom"/>
    <property type="match status" value="1"/>
</dbReference>
<feature type="region of interest" description="Disordered" evidence="8">
    <location>
        <begin position="407"/>
        <end position="458"/>
    </location>
</feature>
<feature type="domain" description="RING-type" evidence="9">
    <location>
        <begin position="968"/>
        <end position="1021"/>
    </location>
</feature>
<evidence type="ECO:0000256" key="6">
    <source>
        <dbReference type="PROSITE-ProRule" id="PRU00175"/>
    </source>
</evidence>
<sequence>MATRTPSQATIAALVAPPTLSLEALERRLKDKQMLLELMDRDPTAPTHHPMFARLGPHIGTKKELEDDVESLRCQVLLRQQQEEDKRLHAESMKWLKDNGSPSLPVHLHSQSTHTTPAKSNGFAPYAASKINGFDGHFASDSVLAGRDRRSATPHWDFSAENPLDTDEGSIMNPALEPSSGTASNSDHVASLPSPSSFDTSFNSRKRPCDGLSSPTCHVSKSIRPTPSPALTGPTTPSSFDFDFGNMEENDEMIRLLGGNPKEHMREMREEQKAQEEALRLKQEQEKQDEEFARQLMEMQDFGDPEASVVPSSQSASSSLPSNTFQTSLDSNGGFRRSTQRPPVSAPSLYSSSPPQYRGPLKQEDRVYMFDSPTRIKPESSYNQTTPNKFANTSDFIDLSSDDNDDLAITGQKSNSDLVDVGSSRWQGDSREGRPKRELPWMKGEDTTGRSNSLHGIMPYQSPTKRSSGWADMAAGAWNMAQNTAQNVSQSVYDVGQAYLNPYSGIGTGSDPITLPEIDYYPGMPQDNITLNAFNAQGLNPYDPENKDLVNRYMERVDYLTHDPTRTTAEIKSLLENIRPDEDLPEEDREGTPDAMAYKLMPHQQLGLTWMRKMEEGSNKGGILADDMGLGKTIQALALMVSRRSTDPSRKTTLIVAPVALMRQWEKEIRTKLKTDRAHKLTTFILHGTKRSVTWEQLRTYDVVLTTFGTLANEIKRKEAMDMHKRANPNWRPTGASDRLPLLGDECKWYRVIIDEAQCIKNRNTKAALGAARLQALSRFCMSGTPMMNNVGELYSLIRFLRIKPYDSAEKFNHDFTNPIKKGDPTGKAMRMLQALLKAILLRRTKKSTIDGKPILSLPERTNHAQHSEFNSDERQLYTALETQTKVQFNKYLKAGTVNRNYSNVLVLLLRLRQACCHPHLIKDFGEAAGASNLSNEQMLKVARELVPEVIARIRDRTGTEPPHGLECPVCMDMTANASIIVPCGHSTCSECFAKISDPSQAIANGDAEANSNDAKCPACRGKIVLTKVINHDAFKQAHMPELSGEKPDDLTGIGLDDSDDSDDSTDDGDGSDSGDDVDANGNLKDFIDDDGVKEESGTDDDESGAEGYRRGKTPFDKAATTKSKSKKDAKKPKKGKGKARADAKKPTKKTLAQLKKEGASNAKARRKYIARLRKEYIPSAKIEKTMEILQNVMEGSNREKVIIFSQFTSLLDLVEIPILETGWGFRRYDGSMTATARNEAVEEFTDKPNCRIMLVSLKAGNAGLNLVAASQVIILDPFWNPYIEEQAIDRAHRIGQLRPVEVHRILVPDTVEDRILQLQEKKRGVIEGALDEKAAQTVGRLGERELAFLFGVSH</sequence>
<evidence type="ECO:0000256" key="1">
    <source>
        <dbReference type="ARBA" id="ARBA00007025"/>
    </source>
</evidence>
<dbReference type="Gene3D" id="3.40.50.10810">
    <property type="entry name" value="Tandem AAA-ATPase domain"/>
    <property type="match status" value="1"/>
</dbReference>
<dbReference type="GO" id="GO:0008270">
    <property type="term" value="F:zinc ion binding"/>
    <property type="evidence" value="ECO:0007669"/>
    <property type="project" value="UniProtKB-KW"/>
</dbReference>
<dbReference type="PANTHER" id="PTHR45626:SF16">
    <property type="entry name" value="ATP-DEPENDENT HELICASE ULS1"/>
    <property type="match status" value="1"/>
</dbReference>
<keyword evidence="2" id="KW-0547">Nucleotide-binding</keyword>
<reference evidence="12" key="1">
    <citation type="submission" date="2021-03" db="EMBL/GenBank/DDBJ databases">
        <authorList>
            <person name="Tagirdzhanova G."/>
        </authorList>
    </citation>
    <scope>NUCLEOTIDE SEQUENCE</scope>
</reference>
<accession>A0A8H3IC28</accession>
<dbReference type="CDD" id="cd18008">
    <property type="entry name" value="DEXDc_SHPRH-like"/>
    <property type="match status" value="1"/>
</dbReference>